<dbReference type="AlphaFoldDB" id="A0A0N4UWL9"/>
<dbReference type="OrthoDB" id="5878013at2759"/>
<evidence type="ECO:0000313" key="4">
    <source>
        <dbReference type="WBParaSite" id="EVEC_0000189401-mRNA-1"/>
    </source>
</evidence>
<protein>
    <submittedName>
        <fullName evidence="4">PEHE domain-containing protein</fullName>
    </submittedName>
</protein>
<feature type="region of interest" description="Disordered" evidence="1">
    <location>
        <begin position="781"/>
        <end position="837"/>
    </location>
</feature>
<evidence type="ECO:0000256" key="1">
    <source>
        <dbReference type="SAM" id="MobiDB-lite"/>
    </source>
</evidence>
<feature type="region of interest" description="Disordered" evidence="1">
    <location>
        <begin position="384"/>
        <end position="424"/>
    </location>
</feature>
<dbReference type="STRING" id="51028.A0A0N4UWL9"/>
<sequence length="837" mass="91909">MGLGSLVEFVPVMENDCHCNVFKGSEYAESTDTLQLTSSASAGVDMLSGCFTDNRCETLSTIKSSIVGKDFSSVGLEDGYGAEIQSCDGSETKHKFVSESRVVALHGNGLMNISSSSSEDILQSVSPKKQFLYTNSVDAINSKSVEISEEEQKSITGEPGSDSAAERKDSASRRSGSPEAPFNTGFINGSLGNNGSSAKLPKTYPPLSITVSNAAESDRHLTSMYVSDDHKGLLKKAVPVGASLHYVPVEQKIAPASGNDDGLVLPNEHTLNKALDLFKIPSTGISTHSSSLPSPASAKASACTSPSGKKEVAKRRTMQERLVRLPRLVTTCPQLEHAPTMHWAMLLRRFKKYYPVAEYISEEVIQHVLSETCATAEKDIKQQNDCTPNLSTRSYTEDDPDATELSSEEEDELPGPSTSLENRPHISKNLASFRYLREQVAICAQDYRAAQIIEECNREIEAVNLQLMEMRRKKSPVDFDFDKTGVNETESSARCRPYSSRIRRKLLRVEESAPKNDYVASSFDATERVHAYASIEDRINPDLSLLNGAVALMSDFPAWKLRANTGSFKNWDETRQSRNELYEQQPEEVVDKCGSFRKARRNNYSSKSVSPLKRAGKRLVKRSLGQKRNGERYSSGRSRKGHLDKRKSVHFLPRIFREFNYDDSSLQDGGLPGLPPKIDYKEICIPPWKYAPIDVTKIELDSPCLHLAEGATLAEISRRHLPLELSERKRFQQYRDFVASKSAGGAGSLTAETTVSKLSAVGPSKLSGTGGVTAGSLETASSACSRAQTPTAPSSLEDERHSSVNDILTPEYDRPSVAAPYTPRHFPLSSPVCQDSP</sequence>
<organism evidence="4">
    <name type="scientific">Enterobius vermicularis</name>
    <name type="common">Human pinworm</name>
    <dbReference type="NCBI Taxonomy" id="51028"/>
    <lineage>
        <taxon>Eukaryota</taxon>
        <taxon>Metazoa</taxon>
        <taxon>Ecdysozoa</taxon>
        <taxon>Nematoda</taxon>
        <taxon>Chromadorea</taxon>
        <taxon>Rhabditida</taxon>
        <taxon>Spirurina</taxon>
        <taxon>Oxyuridomorpha</taxon>
        <taxon>Oxyuroidea</taxon>
        <taxon>Oxyuridae</taxon>
        <taxon>Enterobius</taxon>
    </lineage>
</organism>
<feature type="compositionally biased region" description="Low complexity" evidence="1">
    <location>
        <begin position="288"/>
        <end position="307"/>
    </location>
</feature>
<proteinExistence type="predicted"/>
<dbReference type="Proteomes" id="UP000274131">
    <property type="component" value="Unassembled WGS sequence"/>
</dbReference>
<feature type="region of interest" description="Disordered" evidence="1">
    <location>
        <begin position="288"/>
        <end position="316"/>
    </location>
</feature>
<name>A0A0N4UWL9_ENTVE</name>
<dbReference type="EMBL" id="UXUI01007236">
    <property type="protein sequence ID" value="VDD86459.1"/>
    <property type="molecule type" value="Genomic_DNA"/>
</dbReference>
<feature type="compositionally biased region" description="Polar residues" evidence="1">
    <location>
        <begin position="384"/>
        <end position="394"/>
    </location>
</feature>
<reference evidence="2 3" key="2">
    <citation type="submission" date="2018-10" db="EMBL/GenBank/DDBJ databases">
        <authorList>
            <consortium name="Pathogen Informatics"/>
        </authorList>
    </citation>
    <scope>NUCLEOTIDE SEQUENCE [LARGE SCALE GENOMIC DNA]</scope>
</reference>
<dbReference type="WBParaSite" id="EVEC_0000189401-mRNA-1">
    <property type="protein sequence ID" value="EVEC_0000189401-mRNA-1"/>
    <property type="gene ID" value="EVEC_0000189401"/>
</dbReference>
<keyword evidence="3" id="KW-1185">Reference proteome</keyword>
<gene>
    <name evidence="2" type="ORF">EVEC_LOCUS1602</name>
</gene>
<feature type="region of interest" description="Disordered" evidence="1">
    <location>
        <begin position="144"/>
        <end position="188"/>
    </location>
</feature>
<reference evidence="4" key="1">
    <citation type="submission" date="2017-02" db="UniProtKB">
        <authorList>
            <consortium name="WormBaseParasite"/>
        </authorList>
    </citation>
    <scope>IDENTIFICATION</scope>
</reference>
<feature type="compositionally biased region" description="Polar residues" evidence="1">
    <location>
        <begin position="781"/>
        <end position="794"/>
    </location>
</feature>
<feature type="region of interest" description="Disordered" evidence="1">
    <location>
        <begin position="620"/>
        <end position="642"/>
    </location>
</feature>
<evidence type="ECO:0000313" key="2">
    <source>
        <dbReference type="EMBL" id="VDD86459.1"/>
    </source>
</evidence>
<accession>A0A0N4UWL9</accession>
<evidence type="ECO:0000313" key="3">
    <source>
        <dbReference type="Proteomes" id="UP000274131"/>
    </source>
</evidence>
<feature type="compositionally biased region" description="Acidic residues" evidence="1">
    <location>
        <begin position="397"/>
        <end position="413"/>
    </location>
</feature>